<gene>
    <name evidence="1" type="ORF">FRZ44_38210</name>
</gene>
<dbReference type="AlphaFoldDB" id="A0A5J6MM36"/>
<dbReference type="EMBL" id="CP042906">
    <property type="protein sequence ID" value="QEX18514.1"/>
    <property type="molecule type" value="Genomic_DNA"/>
</dbReference>
<dbReference type="Gene3D" id="1.10.10.60">
    <property type="entry name" value="Homeodomain-like"/>
    <property type="match status" value="1"/>
</dbReference>
<proteinExistence type="predicted"/>
<dbReference type="Pfam" id="PF07750">
    <property type="entry name" value="GcrA"/>
    <property type="match status" value="1"/>
</dbReference>
<keyword evidence="2" id="KW-1185">Reference proteome</keyword>
<dbReference type="RefSeq" id="WP_151178666.1">
    <property type="nucleotide sequence ID" value="NZ_CP042906.1"/>
</dbReference>
<dbReference type="Proteomes" id="UP000326202">
    <property type="component" value="Chromosome"/>
</dbReference>
<accession>A0A5J6MM36</accession>
<dbReference type="KEGG" id="htq:FRZ44_38210"/>
<evidence type="ECO:0000313" key="1">
    <source>
        <dbReference type="EMBL" id="QEX18514.1"/>
    </source>
</evidence>
<protein>
    <submittedName>
        <fullName evidence="1">Uncharacterized protein</fullName>
    </submittedName>
</protein>
<organism evidence="1 2">
    <name type="scientific">Hypericibacter terrae</name>
    <dbReference type="NCBI Taxonomy" id="2602015"/>
    <lineage>
        <taxon>Bacteria</taxon>
        <taxon>Pseudomonadati</taxon>
        <taxon>Pseudomonadota</taxon>
        <taxon>Alphaproteobacteria</taxon>
        <taxon>Rhodospirillales</taxon>
        <taxon>Dongiaceae</taxon>
        <taxon>Hypericibacter</taxon>
    </lineage>
</organism>
<sequence>MNPGGPKPPSIWTPAREAELRRLVAEGLGAPAIARRLGASRSAVRGKCLRLGLKRVKRGYFRWTPAIVAQVREWAASGVTMEDTARRLGISASAVHSRAVVRGIRFDERAYLPADDARLRVLARTGLKTRALAAELGRSQASIRWRLRKLGLGRRSRIPKPKVLLATVRADAAAMVAPDRARLMAGKAA</sequence>
<dbReference type="OrthoDB" id="9798071at2"/>
<name>A0A5J6MM36_9PROT</name>
<reference evidence="1 2" key="1">
    <citation type="submission" date="2019-08" db="EMBL/GenBank/DDBJ databases">
        <title>Hyperibacter terrae gen. nov., sp. nov. and Hyperibacter viscosus sp. nov., two new members in the family Rhodospirillaceae isolated from the rhizosphere of Hypericum perforatum.</title>
        <authorList>
            <person name="Noviana Z."/>
        </authorList>
    </citation>
    <scope>NUCLEOTIDE SEQUENCE [LARGE SCALE GENOMIC DNA]</scope>
    <source>
        <strain evidence="1 2">R5913</strain>
    </source>
</reference>
<evidence type="ECO:0000313" key="2">
    <source>
        <dbReference type="Proteomes" id="UP000326202"/>
    </source>
</evidence>
<dbReference type="InterPro" id="IPR011681">
    <property type="entry name" value="GcrA"/>
</dbReference>